<dbReference type="Proteomes" id="UP000283513">
    <property type="component" value="Unassembled WGS sequence"/>
</dbReference>
<reference evidence="2 3" key="1">
    <citation type="submission" date="2018-08" db="EMBL/GenBank/DDBJ databases">
        <title>A genome reference for cultivated species of the human gut microbiota.</title>
        <authorList>
            <person name="Zou Y."/>
            <person name="Xue W."/>
            <person name="Luo G."/>
        </authorList>
    </citation>
    <scope>NUCLEOTIDE SEQUENCE [LARGE SCALE GENOMIC DNA]</scope>
    <source>
        <strain evidence="2 3">AM37-1AC</strain>
    </source>
</reference>
<protein>
    <submittedName>
        <fullName evidence="2">Uncharacterized protein</fullName>
    </submittedName>
</protein>
<name>A0A413Z335_9FIRM</name>
<evidence type="ECO:0000313" key="2">
    <source>
        <dbReference type="EMBL" id="RHC15790.1"/>
    </source>
</evidence>
<sequence length="111" mass="13306">MDERIKRLEEENEQLKQNKEVEAVKPEAVKPEAEKFPMSSEEVDRLNNRIKALSDELYEYIGNQIRQQASYTDENKEHLEKRIKGLSDELYEYIGEQIQRQKEFIETNLCR</sequence>
<gene>
    <name evidence="2" type="ORF">DW856_13200</name>
</gene>
<organism evidence="2 3">
    <name type="scientific">Roseburia intestinalis</name>
    <dbReference type="NCBI Taxonomy" id="166486"/>
    <lineage>
        <taxon>Bacteria</taxon>
        <taxon>Bacillati</taxon>
        <taxon>Bacillota</taxon>
        <taxon>Clostridia</taxon>
        <taxon>Lachnospirales</taxon>
        <taxon>Lachnospiraceae</taxon>
        <taxon>Roseburia</taxon>
    </lineage>
</organism>
<feature type="coiled-coil region" evidence="1">
    <location>
        <begin position="1"/>
        <end position="63"/>
    </location>
</feature>
<dbReference type="EMBL" id="QSHO01000012">
    <property type="protein sequence ID" value="RHC15790.1"/>
    <property type="molecule type" value="Genomic_DNA"/>
</dbReference>
<accession>A0A413Z335</accession>
<proteinExistence type="predicted"/>
<comment type="caution">
    <text evidence="2">The sequence shown here is derived from an EMBL/GenBank/DDBJ whole genome shotgun (WGS) entry which is preliminary data.</text>
</comment>
<evidence type="ECO:0000256" key="1">
    <source>
        <dbReference type="SAM" id="Coils"/>
    </source>
</evidence>
<keyword evidence="1" id="KW-0175">Coiled coil</keyword>
<dbReference type="AlphaFoldDB" id="A0A413Z335"/>
<evidence type="ECO:0000313" key="3">
    <source>
        <dbReference type="Proteomes" id="UP000283513"/>
    </source>
</evidence>